<evidence type="ECO:0000256" key="1">
    <source>
        <dbReference type="ARBA" id="ARBA00023242"/>
    </source>
</evidence>
<dbReference type="Gene3D" id="4.10.240.10">
    <property type="entry name" value="Zn(2)-C6 fungal-type DNA-binding domain"/>
    <property type="match status" value="1"/>
</dbReference>
<dbReference type="PANTHER" id="PTHR38791">
    <property type="entry name" value="ZN(II)2CYS6 TRANSCRIPTION FACTOR (EUROFUNG)-RELATED-RELATED"/>
    <property type="match status" value="1"/>
</dbReference>
<dbReference type="PROSITE" id="PS50048">
    <property type="entry name" value="ZN2_CY6_FUNGAL_2"/>
    <property type="match status" value="1"/>
</dbReference>
<name>A0A6A6GX01_VIRVR</name>
<dbReference type="OrthoDB" id="5429770at2759"/>
<dbReference type="InterPro" id="IPR053175">
    <property type="entry name" value="DHMBA_Reg_Transcription_Factor"/>
</dbReference>
<gene>
    <name evidence="3" type="ORF">EV356DRAFT_346319</name>
</gene>
<proteinExistence type="predicted"/>
<protein>
    <recommendedName>
        <fullName evidence="2">Zn(2)-C6 fungal-type domain-containing protein</fullName>
    </recommendedName>
</protein>
<dbReference type="GO" id="GO:0000981">
    <property type="term" value="F:DNA-binding transcription factor activity, RNA polymerase II-specific"/>
    <property type="evidence" value="ECO:0007669"/>
    <property type="project" value="InterPro"/>
</dbReference>
<dbReference type="InterPro" id="IPR001138">
    <property type="entry name" value="Zn2Cys6_DnaBD"/>
</dbReference>
<dbReference type="AlphaFoldDB" id="A0A6A6GX01"/>
<sequence>MPNVGRSSRGCYTCRARRIKCDRGEPGCRKCKTFGRPCPGYRDEVNLLFRDQNDYAKVKVMTRPSRALISVKAGKDQDSLTYLPIPQSLSLNFEAQCIDQFFSQYVMAEGRTGYGYFDFIPSISASADALPCLKSALPAVALANAAKQRNQLDLLWRARQKYGETLSLVKQTLRASPDLCAGDSLRLTILMLSLYELITGEGFMKNFWDSHHEGRLMILRRPTEHLRYNRPAWNLYRVTHTHLMTGCLLRRKCPPEDAITWLSMGHQNGLIEKTNPFFIRVIRVLAHTQDVARSWLEPMRSQKLREIMQHGTDLDRDITNFMRSLPSVWRYTSFPNNGTGTTLPKFIHVHEDLFTAGSWNAWRCMRIRLIQVLLAIAELVGEDSRDFNSQLMTWRRTLTDLADDVCSTTPFLLGEIDSQGVPRGTPKGVALGGYMLLYPLHIVLAVQELPESYHRFVESKLTYIAKTMGIEQASIILKASKMLKNFPVIGDIVLEAERFMPSLKGCQQAIEE</sequence>
<dbReference type="SMART" id="SM00066">
    <property type="entry name" value="GAL4"/>
    <property type="match status" value="1"/>
</dbReference>
<dbReference type="GO" id="GO:0008270">
    <property type="term" value="F:zinc ion binding"/>
    <property type="evidence" value="ECO:0007669"/>
    <property type="project" value="InterPro"/>
</dbReference>
<dbReference type="Proteomes" id="UP000800092">
    <property type="component" value="Unassembled WGS sequence"/>
</dbReference>
<dbReference type="CDD" id="cd00067">
    <property type="entry name" value="GAL4"/>
    <property type="match status" value="1"/>
</dbReference>
<dbReference type="SUPFAM" id="SSF57701">
    <property type="entry name" value="Zn2/Cys6 DNA-binding domain"/>
    <property type="match status" value="1"/>
</dbReference>
<organism evidence="3 4">
    <name type="scientific">Viridothelium virens</name>
    <name type="common">Speckled blister lichen</name>
    <name type="synonym">Trypethelium virens</name>
    <dbReference type="NCBI Taxonomy" id="1048519"/>
    <lineage>
        <taxon>Eukaryota</taxon>
        <taxon>Fungi</taxon>
        <taxon>Dikarya</taxon>
        <taxon>Ascomycota</taxon>
        <taxon>Pezizomycotina</taxon>
        <taxon>Dothideomycetes</taxon>
        <taxon>Dothideomycetes incertae sedis</taxon>
        <taxon>Trypetheliales</taxon>
        <taxon>Trypetheliaceae</taxon>
        <taxon>Viridothelium</taxon>
    </lineage>
</organism>
<evidence type="ECO:0000313" key="3">
    <source>
        <dbReference type="EMBL" id="KAF2230252.1"/>
    </source>
</evidence>
<evidence type="ECO:0000313" key="4">
    <source>
        <dbReference type="Proteomes" id="UP000800092"/>
    </source>
</evidence>
<keyword evidence="1" id="KW-0539">Nucleus</keyword>
<feature type="domain" description="Zn(2)-C6 fungal-type" evidence="2">
    <location>
        <begin position="10"/>
        <end position="38"/>
    </location>
</feature>
<keyword evidence="4" id="KW-1185">Reference proteome</keyword>
<dbReference type="InterPro" id="IPR036864">
    <property type="entry name" value="Zn2-C6_fun-type_DNA-bd_sf"/>
</dbReference>
<reference evidence="3" key="1">
    <citation type="journal article" date="2020" name="Stud. Mycol.">
        <title>101 Dothideomycetes genomes: a test case for predicting lifestyles and emergence of pathogens.</title>
        <authorList>
            <person name="Haridas S."/>
            <person name="Albert R."/>
            <person name="Binder M."/>
            <person name="Bloem J."/>
            <person name="Labutti K."/>
            <person name="Salamov A."/>
            <person name="Andreopoulos B."/>
            <person name="Baker S."/>
            <person name="Barry K."/>
            <person name="Bills G."/>
            <person name="Bluhm B."/>
            <person name="Cannon C."/>
            <person name="Castanera R."/>
            <person name="Culley D."/>
            <person name="Daum C."/>
            <person name="Ezra D."/>
            <person name="Gonzalez J."/>
            <person name="Henrissat B."/>
            <person name="Kuo A."/>
            <person name="Liang C."/>
            <person name="Lipzen A."/>
            <person name="Lutzoni F."/>
            <person name="Magnuson J."/>
            <person name="Mondo S."/>
            <person name="Nolan M."/>
            <person name="Ohm R."/>
            <person name="Pangilinan J."/>
            <person name="Park H.-J."/>
            <person name="Ramirez L."/>
            <person name="Alfaro M."/>
            <person name="Sun H."/>
            <person name="Tritt A."/>
            <person name="Yoshinaga Y."/>
            <person name="Zwiers L.-H."/>
            <person name="Turgeon B."/>
            <person name="Goodwin S."/>
            <person name="Spatafora J."/>
            <person name="Crous P."/>
            <person name="Grigoriev I."/>
        </authorList>
    </citation>
    <scope>NUCLEOTIDE SEQUENCE</scope>
    <source>
        <strain evidence="3">Tuck. ex Michener</strain>
    </source>
</reference>
<dbReference type="EMBL" id="ML991844">
    <property type="protein sequence ID" value="KAF2230252.1"/>
    <property type="molecule type" value="Genomic_DNA"/>
</dbReference>
<dbReference type="Pfam" id="PF00172">
    <property type="entry name" value="Zn_clus"/>
    <property type="match status" value="1"/>
</dbReference>
<dbReference type="PROSITE" id="PS00463">
    <property type="entry name" value="ZN2_CY6_FUNGAL_1"/>
    <property type="match status" value="1"/>
</dbReference>
<accession>A0A6A6GX01</accession>
<evidence type="ECO:0000259" key="2">
    <source>
        <dbReference type="PROSITE" id="PS50048"/>
    </source>
</evidence>